<dbReference type="FunFam" id="1.10.10.10:FF:000001">
    <property type="entry name" value="LysR family transcriptional regulator"/>
    <property type="match status" value="1"/>
</dbReference>
<organism evidence="6 7">
    <name type="scientific">Virgibacillus indicus</name>
    <dbReference type="NCBI Taxonomy" id="2024554"/>
    <lineage>
        <taxon>Bacteria</taxon>
        <taxon>Bacillati</taxon>
        <taxon>Bacillota</taxon>
        <taxon>Bacilli</taxon>
        <taxon>Bacillales</taxon>
        <taxon>Bacillaceae</taxon>
        <taxon>Virgibacillus</taxon>
    </lineage>
</organism>
<dbReference type="Proteomes" id="UP000216498">
    <property type="component" value="Unassembled WGS sequence"/>
</dbReference>
<proteinExistence type="inferred from homology"/>
<evidence type="ECO:0000313" key="7">
    <source>
        <dbReference type="Proteomes" id="UP000216498"/>
    </source>
</evidence>
<reference evidence="6 7" key="1">
    <citation type="submission" date="2017-08" db="EMBL/GenBank/DDBJ databases">
        <title>Virgibacillus indicus sp. nov. and Virgibacillus profoundi sp. nov, two moderately halophilic bacteria isolated from marine sediment by using the Microfluidic Streak Plate.</title>
        <authorList>
            <person name="Xu B."/>
            <person name="Hu B."/>
            <person name="Wang J."/>
            <person name="Zhu Y."/>
            <person name="Huang L."/>
            <person name="Du W."/>
            <person name="Huang Y."/>
        </authorList>
    </citation>
    <scope>NUCLEOTIDE SEQUENCE [LARGE SCALE GENOMIC DNA]</scope>
    <source>
        <strain evidence="6 7">IO3-P2-C2</strain>
    </source>
</reference>
<dbReference type="InterPro" id="IPR036388">
    <property type="entry name" value="WH-like_DNA-bd_sf"/>
</dbReference>
<dbReference type="SUPFAM" id="SSF53850">
    <property type="entry name" value="Periplasmic binding protein-like II"/>
    <property type="match status" value="1"/>
</dbReference>
<keyword evidence="7" id="KW-1185">Reference proteome</keyword>
<keyword evidence="3" id="KW-0238">DNA-binding</keyword>
<dbReference type="PANTHER" id="PTHR30419:SF28">
    <property type="entry name" value="HTH-TYPE TRANSCRIPTIONAL REGULATOR BSDA"/>
    <property type="match status" value="1"/>
</dbReference>
<accession>A0A265NBS4</accession>
<evidence type="ECO:0000259" key="5">
    <source>
        <dbReference type="PROSITE" id="PS50931"/>
    </source>
</evidence>
<comment type="caution">
    <text evidence="6">The sequence shown here is derived from an EMBL/GenBank/DDBJ whole genome shotgun (WGS) entry which is preliminary data.</text>
</comment>
<dbReference type="RefSeq" id="WP_094884548.1">
    <property type="nucleotide sequence ID" value="NZ_NPMS01000002.1"/>
</dbReference>
<dbReference type="GO" id="GO:0003677">
    <property type="term" value="F:DNA binding"/>
    <property type="evidence" value="ECO:0007669"/>
    <property type="project" value="UniProtKB-KW"/>
</dbReference>
<dbReference type="GO" id="GO:0003700">
    <property type="term" value="F:DNA-binding transcription factor activity"/>
    <property type="evidence" value="ECO:0007669"/>
    <property type="project" value="InterPro"/>
</dbReference>
<dbReference type="Gene3D" id="1.10.10.10">
    <property type="entry name" value="Winged helix-like DNA-binding domain superfamily/Winged helix DNA-binding domain"/>
    <property type="match status" value="1"/>
</dbReference>
<dbReference type="InterPro" id="IPR050950">
    <property type="entry name" value="HTH-type_LysR_regulators"/>
</dbReference>
<dbReference type="EMBL" id="NPMS01000002">
    <property type="protein sequence ID" value="OZU89245.1"/>
    <property type="molecule type" value="Genomic_DNA"/>
</dbReference>
<evidence type="ECO:0000256" key="4">
    <source>
        <dbReference type="ARBA" id="ARBA00023163"/>
    </source>
</evidence>
<dbReference type="InterPro" id="IPR005119">
    <property type="entry name" value="LysR_subst-bd"/>
</dbReference>
<keyword evidence="2" id="KW-0805">Transcription regulation</keyword>
<dbReference type="PROSITE" id="PS50931">
    <property type="entry name" value="HTH_LYSR"/>
    <property type="match status" value="1"/>
</dbReference>
<protein>
    <submittedName>
        <fullName evidence="6">LysR family transcriptional regulator</fullName>
    </submittedName>
</protein>
<comment type="similarity">
    <text evidence="1">Belongs to the LysR transcriptional regulatory family.</text>
</comment>
<dbReference type="InterPro" id="IPR036390">
    <property type="entry name" value="WH_DNA-bd_sf"/>
</dbReference>
<dbReference type="SUPFAM" id="SSF46785">
    <property type="entry name" value="Winged helix' DNA-binding domain"/>
    <property type="match status" value="1"/>
</dbReference>
<evidence type="ECO:0000313" key="6">
    <source>
        <dbReference type="EMBL" id="OZU89245.1"/>
    </source>
</evidence>
<keyword evidence="4" id="KW-0804">Transcription</keyword>
<dbReference type="AlphaFoldDB" id="A0A265NBS4"/>
<gene>
    <name evidence="6" type="ORF">CIL03_05875</name>
</gene>
<evidence type="ECO:0000256" key="1">
    <source>
        <dbReference type="ARBA" id="ARBA00009437"/>
    </source>
</evidence>
<dbReference type="PRINTS" id="PR00039">
    <property type="entry name" value="HTHLYSR"/>
</dbReference>
<dbReference type="GO" id="GO:0005829">
    <property type="term" value="C:cytosol"/>
    <property type="evidence" value="ECO:0007669"/>
    <property type="project" value="TreeGrafter"/>
</dbReference>
<sequence>MELRQIKYFIEVARREHMTEAALELHVAQSAISRQIFNLEAELGVNLFIREGRNVRLTPIGRIFLEHMEQAIHVIDDAKQIIDEYTDPEKGTIHIGFPSSLATYILPTAVSAFREQYPDVKFHLNQGSYYELKEAVIKGEINMALLGPVPMNEKKLKGSILFTENIVALLPASHSLADTSYLKLNQLREDSFVLFPEDYVLRDLITTACRQIGFDPAVSFEGQDIDAIKGLVSAGLGVSLIPEVTLVDNIPRGTVKISKVEPNITRTVGVVIPKDRKLLPTEKLFYEFLREFFIRLEKFQN</sequence>
<feature type="domain" description="HTH lysR-type" evidence="5">
    <location>
        <begin position="1"/>
        <end position="58"/>
    </location>
</feature>
<dbReference type="PANTHER" id="PTHR30419">
    <property type="entry name" value="HTH-TYPE TRANSCRIPTIONAL REGULATOR YBHD"/>
    <property type="match status" value="1"/>
</dbReference>
<dbReference type="CDD" id="cd08434">
    <property type="entry name" value="PBP2_GltC_like"/>
    <property type="match status" value="1"/>
</dbReference>
<name>A0A265NBS4_9BACI</name>
<dbReference type="Pfam" id="PF03466">
    <property type="entry name" value="LysR_substrate"/>
    <property type="match status" value="1"/>
</dbReference>
<evidence type="ECO:0000256" key="3">
    <source>
        <dbReference type="ARBA" id="ARBA00023125"/>
    </source>
</evidence>
<dbReference type="Gene3D" id="3.40.190.290">
    <property type="match status" value="1"/>
</dbReference>
<dbReference type="InterPro" id="IPR000847">
    <property type="entry name" value="LysR_HTH_N"/>
</dbReference>
<evidence type="ECO:0000256" key="2">
    <source>
        <dbReference type="ARBA" id="ARBA00023015"/>
    </source>
</evidence>
<dbReference type="Pfam" id="PF00126">
    <property type="entry name" value="HTH_1"/>
    <property type="match status" value="1"/>
</dbReference>
<dbReference type="OrthoDB" id="9803735at2"/>